<feature type="transmembrane region" description="Helical" evidence="2">
    <location>
        <begin position="82"/>
        <end position="106"/>
    </location>
</feature>
<evidence type="ECO:0000256" key="1">
    <source>
        <dbReference type="SAM" id="MobiDB-lite"/>
    </source>
</evidence>
<proteinExistence type="predicted"/>
<sequence length="184" mass="20387">MDFTPVASTSGIWDRRSPTGATSRMSSSPTPTPTAAPVPTQWSEQQNLIMQLQAELASLRAELRDRPRAEPSPTGFRAYIKAALQSASITALLLLTSIIYLSLFYLHTDKTMSAALTQLVPVLTGANWQDWAPLMEAYLMAQGQWYTIIEMRPEPSTTPDNASDPLPFVSKRLELHRPVTFLVP</sequence>
<evidence type="ECO:0000313" key="4">
    <source>
        <dbReference type="Proteomes" id="UP000053820"/>
    </source>
</evidence>
<keyword evidence="2" id="KW-0812">Transmembrane</keyword>
<dbReference type="EMBL" id="KN840033">
    <property type="protein sequence ID" value="KIJ57969.1"/>
    <property type="molecule type" value="Genomic_DNA"/>
</dbReference>
<dbReference type="HOGENOM" id="CLU_1468350_0_0_1"/>
<reference evidence="3 4" key="1">
    <citation type="submission" date="2014-04" db="EMBL/GenBank/DDBJ databases">
        <title>Evolutionary Origins and Diversification of the Mycorrhizal Mutualists.</title>
        <authorList>
            <consortium name="DOE Joint Genome Institute"/>
            <consortium name="Mycorrhizal Genomics Consortium"/>
            <person name="Kohler A."/>
            <person name="Kuo A."/>
            <person name="Nagy L.G."/>
            <person name="Floudas D."/>
            <person name="Copeland A."/>
            <person name="Barry K.W."/>
            <person name="Cichocki N."/>
            <person name="Veneault-Fourrey C."/>
            <person name="LaButti K."/>
            <person name="Lindquist E.A."/>
            <person name="Lipzen A."/>
            <person name="Lundell T."/>
            <person name="Morin E."/>
            <person name="Murat C."/>
            <person name="Riley R."/>
            <person name="Ohm R."/>
            <person name="Sun H."/>
            <person name="Tunlid A."/>
            <person name="Henrissat B."/>
            <person name="Grigoriev I.V."/>
            <person name="Hibbett D.S."/>
            <person name="Martin F."/>
        </authorList>
    </citation>
    <scope>NUCLEOTIDE SEQUENCE [LARGE SCALE GENOMIC DNA]</scope>
    <source>
        <strain evidence="3 4">MD-312</strain>
    </source>
</reference>
<accession>A0A0C9UY56</accession>
<name>A0A0C9UY56_9AGAM</name>
<organism evidence="3 4">
    <name type="scientific">Hydnomerulius pinastri MD-312</name>
    <dbReference type="NCBI Taxonomy" id="994086"/>
    <lineage>
        <taxon>Eukaryota</taxon>
        <taxon>Fungi</taxon>
        <taxon>Dikarya</taxon>
        <taxon>Basidiomycota</taxon>
        <taxon>Agaricomycotina</taxon>
        <taxon>Agaricomycetes</taxon>
        <taxon>Agaricomycetidae</taxon>
        <taxon>Boletales</taxon>
        <taxon>Boletales incertae sedis</taxon>
        <taxon>Leucogyrophana</taxon>
    </lineage>
</organism>
<feature type="compositionally biased region" description="Polar residues" evidence="1">
    <location>
        <begin position="1"/>
        <end position="11"/>
    </location>
</feature>
<protein>
    <submittedName>
        <fullName evidence="3">Uncharacterized protein</fullName>
    </submittedName>
</protein>
<gene>
    <name evidence="3" type="ORF">HYDPIDRAFT_34631</name>
</gene>
<dbReference type="Proteomes" id="UP000053820">
    <property type="component" value="Unassembled WGS sequence"/>
</dbReference>
<dbReference type="AlphaFoldDB" id="A0A0C9UY56"/>
<keyword evidence="2" id="KW-0472">Membrane</keyword>
<evidence type="ECO:0000256" key="2">
    <source>
        <dbReference type="SAM" id="Phobius"/>
    </source>
</evidence>
<keyword evidence="2" id="KW-1133">Transmembrane helix</keyword>
<keyword evidence="4" id="KW-1185">Reference proteome</keyword>
<evidence type="ECO:0000313" key="3">
    <source>
        <dbReference type="EMBL" id="KIJ57969.1"/>
    </source>
</evidence>
<feature type="region of interest" description="Disordered" evidence="1">
    <location>
        <begin position="1"/>
        <end position="39"/>
    </location>
</feature>